<dbReference type="PANTHER" id="PTHR24421">
    <property type="entry name" value="NITRATE/NITRITE SENSOR PROTEIN NARX-RELATED"/>
    <property type="match status" value="1"/>
</dbReference>
<dbReference type="OrthoDB" id="9797605at2"/>
<feature type="transmembrane region" description="Helical" evidence="6">
    <location>
        <begin position="60"/>
        <end position="86"/>
    </location>
</feature>
<evidence type="ECO:0000256" key="3">
    <source>
        <dbReference type="ARBA" id="ARBA00022679"/>
    </source>
</evidence>
<dbReference type="EMBL" id="JNVC02000001">
    <property type="protein sequence ID" value="KEZ53565.1"/>
    <property type="molecule type" value="Genomic_DNA"/>
</dbReference>
<dbReference type="Pfam" id="PF02518">
    <property type="entry name" value="HATPase_c"/>
    <property type="match status" value="1"/>
</dbReference>
<dbReference type="GO" id="GO:0016020">
    <property type="term" value="C:membrane"/>
    <property type="evidence" value="ECO:0007669"/>
    <property type="project" value="InterPro"/>
</dbReference>
<sequence length="374" mass="42731">MLKKYINNGISPYIWAVLSILPFYFILQSSSTAEIAVGISLTILFFIIFRFAFISKGWPVYLWSCLLMAISFTSMYLFTYIYFSFYIAYQIGNIRDRVAFITLYVVHLVVTTAAINFSLILKESSFLQQLPFIIITCISVILLPFNIYNKKERGQLEEKLEDANKKISELVKLEERQRIARDLHDTLGQKLSLIGLKSDLARKLVYKDPEKAREELKDVQATARTALNEVRKMVSQMRGIRLKEEMVRVKQILMAAEIDFKIEQNAALSNVTLLTENILSMCLKEAVNNVVRHSGAKTCYFKVEQTWDGIIMTVRDDGKGAITEGDFTKGNGLNGMKERLEFVNGSLDIQSEQGTVLIIKVPNDVKQKEKEDLI</sequence>
<feature type="transmembrane region" description="Helical" evidence="6">
    <location>
        <begin position="12"/>
        <end position="28"/>
    </location>
</feature>
<dbReference type="Proteomes" id="UP000028549">
    <property type="component" value="Unassembled WGS sequence"/>
</dbReference>
<keyword evidence="6" id="KW-0472">Membrane</keyword>
<evidence type="ECO:0000256" key="5">
    <source>
        <dbReference type="ARBA" id="ARBA00023012"/>
    </source>
</evidence>
<evidence type="ECO:0000259" key="8">
    <source>
        <dbReference type="Pfam" id="PF07730"/>
    </source>
</evidence>
<feature type="domain" description="Histidine kinase/HSP90-like ATPase" evidence="7">
    <location>
        <begin position="278"/>
        <end position="363"/>
    </location>
</feature>
<evidence type="ECO:0000313" key="10">
    <source>
        <dbReference type="EMBL" id="KEZ53565.1"/>
    </source>
</evidence>
<dbReference type="AlphaFoldDB" id="A0A084H1V3"/>
<dbReference type="RefSeq" id="WP_029565197.1">
    <property type="nucleotide sequence ID" value="NZ_JNVC02000001.1"/>
</dbReference>
<keyword evidence="5" id="KW-0902">Two-component regulatory system</keyword>
<evidence type="ECO:0000259" key="9">
    <source>
        <dbReference type="Pfam" id="PF23540"/>
    </source>
</evidence>
<evidence type="ECO:0000313" key="11">
    <source>
        <dbReference type="Proteomes" id="UP000028549"/>
    </source>
</evidence>
<reference evidence="10 11" key="1">
    <citation type="journal article" date="2005" name="Int. J. Syst. Evol. Microbiol.">
        <title>Bacillus cibi sp. nov., isolated from jeotgal, a traditional Korean fermented seafood.</title>
        <authorList>
            <person name="Yoon J.H."/>
            <person name="Lee C.H."/>
            <person name="Oh T.K."/>
        </authorList>
    </citation>
    <scope>NUCLEOTIDE SEQUENCE [LARGE SCALE GENOMIC DNA]</scope>
    <source>
        <strain evidence="10 11">DSM 16189</strain>
    </source>
</reference>
<evidence type="ECO:0000256" key="1">
    <source>
        <dbReference type="ARBA" id="ARBA00000085"/>
    </source>
</evidence>
<feature type="domain" description="Signal transduction histidine kinase subgroup 3 dimerisation and phosphoacceptor" evidence="8">
    <location>
        <begin position="175"/>
        <end position="238"/>
    </location>
</feature>
<protein>
    <recommendedName>
        <fullName evidence="2">histidine kinase</fullName>
        <ecNumber evidence="2">2.7.13.3</ecNumber>
    </recommendedName>
</protein>
<dbReference type="EC" id="2.7.13.3" evidence="2"/>
<dbReference type="CDD" id="cd16917">
    <property type="entry name" value="HATPase_UhpB-NarQ-NarX-like"/>
    <property type="match status" value="1"/>
</dbReference>
<comment type="catalytic activity">
    <reaction evidence="1">
        <text>ATP + protein L-histidine = ADP + protein N-phospho-L-histidine.</text>
        <dbReference type="EC" id="2.7.13.3"/>
    </reaction>
</comment>
<feature type="transmembrane region" description="Helical" evidence="6">
    <location>
        <begin position="126"/>
        <end position="148"/>
    </location>
</feature>
<dbReference type="Gene3D" id="1.20.5.1930">
    <property type="match status" value="1"/>
</dbReference>
<dbReference type="InterPro" id="IPR036890">
    <property type="entry name" value="HATPase_C_sf"/>
</dbReference>
<accession>A0A084H1V3</accession>
<dbReference type="InterPro" id="IPR050482">
    <property type="entry name" value="Sensor_HK_TwoCompSys"/>
</dbReference>
<gene>
    <name evidence="10" type="ORF">GS18_0200810</name>
</gene>
<proteinExistence type="predicted"/>
<evidence type="ECO:0000256" key="2">
    <source>
        <dbReference type="ARBA" id="ARBA00012438"/>
    </source>
</evidence>
<name>A0A084H1V3_METID</name>
<keyword evidence="6" id="KW-0812">Transmembrane</keyword>
<keyword evidence="6" id="KW-1133">Transmembrane helix</keyword>
<feature type="domain" description="DesK/YvfT N-terminal" evidence="9">
    <location>
        <begin position="7"/>
        <end position="147"/>
    </location>
</feature>
<feature type="transmembrane region" description="Helical" evidence="6">
    <location>
        <begin position="98"/>
        <end position="120"/>
    </location>
</feature>
<dbReference type="GO" id="GO:0000155">
    <property type="term" value="F:phosphorelay sensor kinase activity"/>
    <property type="evidence" value="ECO:0007669"/>
    <property type="project" value="InterPro"/>
</dbReference>
<dbReference type="InterPro" id="IPR011712">
    <property type="entry name" value="Sig_transdc_His_kin_sub3_dim/P"/>
</dbReference>
<dbReference type="Pfam" id="PF07730">
    <property type="entry name" value="HisKA_3"/>
    <property type="match status" value="1"/>
</dbReference>
<dbReference type="InterPro" id="IPR003594">
    <property type="entry name" value="HATPase_dom"/>
</dbReference>
<evidence type="ECO:0000256" key="6">
    <source>
        <dbReference type="SAM" id="Phobius"/>
    </source>
</evidence>
<keyword evidence="4 10" id="KW-0418">Kinase</keyword>
<dbReference type="Pfam" id="PF23540">
    <property type="entry name" value="DesK_N"/>
    <property type="match status" value="1"/>
</dbReference>
<dbReference type="InterPro" id="IPR056374">
    <property type="entry name" value="DesK/YvfT_N"/>
</dbReference>
<evidence type="ECO:0000256" key="4">
    <source>
        <dbReference type="ARBA" id="ARBA00022777"/>
    </source>
</evidence>
<dbReference type="SUPFAM" id="SSF55874">
    <property type="entry name" value="ATPase domain of HSP90 chaperone/DNA topoisomerase II/histidine kinase"/>
    <property type="match status" value="1"/>
</dbReference>
<feature type="transmembrane region" description="Helical" evidence="6">
    <location>
        <begin position="35"/>
        <end position="54"/>
    </location>
</feature>
<keyword evidence="3" id="KW-0808">Transferase</keyword>
<evidence type="ECO:0000259" key="7">
    <source>
        <dbReference type="Pfam" id="PF02518"/>
    </source>
</evidence>
<keyword evidence="11" id="KW-1185">Reference proteome</keyword>
<dbReference type="GO" id="GO:0046983">
    <property type="term" value="F:protein dimerization activity"/>
    <property type="evidence" value="ECO:0007669"/>
    <property type="project" value="InterPro"/>
</dbReference>
<dbReference type="PANTHER" id="PTHR24421:SF63">
    <property type="entry name" value="SENSOR HISTIDINE KINASE DESK"/>
    <property type="match status" value="1"/>
</dbReference>
<dbReference type="Gene3D" id="3.30.565.10">
    <property type="entry name" value="Histidine kinase-like ATPase, C-terminal domain"/>
    <property type="match status" value="1"/>
</dbReference>
<dbReference type="STRING" id="246786.GS18_0200810"/>
<comment type="caution">
    <text evidence="10">The sequence shown here is derived from an EMBL/GenBank/DDBJ whole genome shotgun (WGS) entry which is preliminary data.</text>
</comment>
<organism evidence="10 11">
    <name type="scientific">Metabacillus indicus</name>
    <name type="common">Bacillus indicus</name>
    <dbReference type="NCBI Taxonomy" id="246786"/>
    <lineage>
        <taxon>Bacteria</taxon>
        <taxon>Bacillati</taxon>
        <taxon>Bacillota</taxon>
        <taxon>Bacilli</taxon>
        <taxon>Bacillales</taxon>
        <taxon>Bacillaceae</taxon>
        <taxon>Metabacillus</taxon>
    </lineage>
</organism>